<evidence type="ECO:0000313" key="1">
    <source>
        <dbReference type="EMBL" id="MDE1205555.1"/>
    </source>
</evidence>
<dbReference type="RefSeq" id="WP_274638916.1">
    <property type="nucleotide sequence ID" value="NZ_JAIWJY010000001.1"/>
</dbReference>
<proteinExistence type="predicted"/>
<reference evidence="1" key="1">
    <citation type="submission" date="2021-09" db="EMBL/GenBank/DDBJ databases">
        <authorList>
            <person name="Smyrli M."/>
        </authorList>
    </citation>
    <scope>NUCLEOTIDE SEQUENCE</scope>
    <source>
        <strain evidence="1">LAR25</strain>
    </source>
</reference>
<organism evidence="1 2">
    <name type="scientific">Tenacibaculum larymnensis</name>
    <dbReference type="NCBI Taxonomy" id="2878201"/>
    <lineage>
        <taxon>Bacteria</taxon>
        <taxon>Pseudomonadati</taxon>
        <taxon>Bacteroidota</taxon>
        <taxon>Flavobacteriia</taxon>
        <taxon>Flavobacteriales</taxon>
        <taxon>Flavobacteriaceae</taxon>
        <taxon>Tenacibaculum</taxon>
    </lineage>
</organism>
<accession>A0A9X4INA6</accession>
<keyword evidence="2" id="KW-1185">Reference proteome</keyword>
<dbReference type="AlphaFoldDB" id="A0A9X4INA6"/>
<dbReference type="EMBL" id="JAIWJY010000001">
    <property type="protein sequence ID" value="MDE1205555.1"/>
    <property type="molecule type" value="Genomic_DNA"/>
</dbReference>
<evidence type="ECO:0000313" key="2">
    <source>
        <dbReference type="Proteomes" id="UP001149303"/>
    </source>
</evidence>
<protein>
    <submittedName>
        <fullName evidence="1">Uncharacterized protein</fullName>
    </submittedName>
</protein>
<gene>
    <name evidence="1" type="ORF">LCI24_01990</name>
</gene>
<comment type="caution">
    <text evidence="1">The sequence shown here is derived from an EMBL/GenBank/DDBJ whole genome shotgun (WGS) entry which is preliminary data.</text>
</comment>
<sequence length="684" mass="78036">MGFYFFTDLNALSVQSEQNSYGYVNVNSTNDEFNLHSKFSIEENASVFSITKSLVFYQENSNDSNLLNVILFPLETNYTAGFPVKFFIYRGVSRASLLESNNLIKEPDSTWKEGNILEIIKKNQEEINSKTGSVEVATETSLGLQFQGNDSETLLESILFDFTDSFHPLIVPRGCEIGKFAGGSNLISIEVVLDKIGEDINLGYLRKVKSTITVENSPINTILSEKEQKKQVFKRRYLKEKILGFMDITAFYGACFNQGYGVEGVNINEEKFLTTFYNSNVVYIDIRDERGFSYNHFLNSQDTLAVGFYNDLGEVEYEQVNYYSDWPILKINNKSFQNEKSEFFIKLPITIGMPETANILTSYTKKVSLKNDKLYKKYRILAQQKITGEISLKESEPIKFENWSSSAKLSANYFLLKIDRIGNSDKSNSPHKIWDAFFSLDMKNVFDTNAIPEGEFRLKTYASINAPININKDLSGYYSPTIGIVADKYQVSFFSFYDELVYEESQKNKTIRSSFIQTGKYNNAYDTTNLLYQGGQAVGFLYQIVTNKIRNFELSQFSLIDVDNNINGAKFLLPQSTAVNNYEEFMQHFDCITLTHEEYNALIAKVSETIGNADFIQEHPYFIKGKQTRNYNYEQFNFIETTITLGVPKVVITTDNNSSILIEEHPTSAIVNDEEIVLTSATVN</sequence>
<dbReference type="Proteomes" id="UP001149303">
    <property type="component" value="Unassembled WGS sequence"/>
</dbReference>
<name>A0A9X4INA6_9FLAO</name>